<feature type="region of interest" description="Disordered" evidence="8">
    <location>
        <begin position="209"/>
        <end position="244"/>
    </location>
</feature>
<feature type="region of interest" description="Disordered" evidence="8">
    <location>
        <begin position="170"/>
        <end position="196"/>
    </location>
</feature>
<keyword evidence="7" id="KW-0175">Coiled coil</keyword>
<dbReference type="PANTHER" id="PTHR46469">
    <property type="entry name" value="TRANSCRIPTION INITIATION FACTOR TFIID SUBUNIT 8"/>
    <property type="match status" value="1"/>
</dbReference>
<comment type="subcellular location">
    <subcellularLocation>
        <location evidence="1">Nucleus</location>
    </subcellularLocation>
</comment>
<dbReference type="GO" id="GO:0005669">
    <property type="term" value="C:transcription factor TFIID complex"/>
    <property type="evidence" value="ECO:0007669"/>
    <property type="project" value="InterPro"/>
</dbReference>
<keyword evidence="12" id="KW-1185">Reference proteome</keyword>
<evidence type="ECO:0000256" key="6">
    <source>
        <dbReference type="ARBA" id="ARBA00023242"/>
    </source>
</evidence>
<dbReference type="GO" id="GO:0006367">
    <property type="term" value="P:transcription initiation at RNA polymerase II promoter"/>
    <property type="evidence" value="ECO:0007669"/>
    <property type="project" value="TreeGrafter"/>
</dbReference>
<evidence type="ECO:0000259" key="9">
    <source>
        <dbReference type="Pfam" id="PF07524"/>
    </source>
</evidence>
<evidence type="ECO:0000256" key="4">
    <source>
        <dbReference type="ARBA" id="ARBA00023015"/>
    </source>
</evidence>
<keyword evidence="6" id="KW-0539">Nucleus</keyword>
<evidence type="ECO:0000256" key="1">
    <source>
        <dbReference type="ARBA" id="ARBA00004123"/>
    </source>
</evidence>
<evidence type="ECO:0000256" key="8">
    <source>
        <dbReference type="SAM" id="MobiDB-lite"/>
    </source>
</evidence>
<organism evidence="11 12">
    <name type="scientific">Sporormia fimetaria CBS 119925</name>
    <dbReference type="NCBI Taxonomy" id="1340428"/>
    <lineage>
        <taxon>Eukaryota</taxon>
        <taxon>Fungi</taxon>
        <taxon>Dikarya</taxon>
        <taxon>Ascomycota</taxon>
        <taxon>Pezizomycotina</taxon>
        <taxon>Dothideomycetes</taxon>
        <taxon>Pleosporomycetidae</taxon>
        <taxon>Pleosporales</taxon>
        <taxon>Sporormiaceae</taxon>
        <taxon>Sporormia</taxon>
    </lineage>
</organism>
<dbReference type="AlphaFoldDB" id="A0A6A6UWW1"/>
<dbReference type="OrthoDB" id="2193813at2759"/>
<dbReference type="Pfam" id="PF10406">
    <property type="entry name" value="TAF8_C"/>
    <property type="match status" value="1"/>
</dbReference>
<dbReference type="InterPro" id="IPR019473">
    <property type="entry name" value="TFIID_su8_C"/>
</dbReference>
<feature type="coiled-coil region" evidence="7">
    <location>
        <begin position="284"/>
        <end position="312"/>
    </location>
</feature>
<name>A0A6A6UWW1_9PLEO</name>
<evidence type="ECO:0000256" key="5">
    <source>
        <dbReference type="ARBA" id="ARBA00023163"/>
    </source>
</evidence>
<dbReference type="InterPro" id="IPR009072">
    <property type="entry name" value="Histone-fold"/>
</dbReference>
<dbReference type="Pfam" id="PF07524">
    <property type="entry name" value="Bromo_TP"/>
    <property type="match status" value="1"/>
</dbReference>
<evidence type="ECO:0000259" key="10">
    <source>
        <dbReference type="Pfam" id="PF10406"/>
    </source>
</evidence>
<dbReference type="EMBL" id="MU006604">
    <property type="protein sequence ID" value="KAF2742758.1"/>
    <property type="molecule type" value="Genomic_DNA"/>
</dbReference>
<evidence type="ECO:0000313" key="11">
    <source>
        <dbReference type="EMBL" id="KAF2742758.1"/>
    </source>
</evidence>
<evidence type="ECO:0000313" key="12">
    <source>
        <dbReference type="Proteomes" id="UP000799440"/>
    </source>
</evidence>
<dbReference type="CDD" id="cd00076">
    <property type="entry name" value="HFD_SF"/>
    <property type="match status" value="1"/>
</dbReference>
<evidence type="ECO:0000256" key="7">
    <source>
        <dbReference type="SAM" id="Coils"/>
    </source>
</evidence>
<dbReference type="Proteomes" id="UP000799440">
    <property type="component" value="Unassembled WGS sequence"/>
</dbReference>
<keyword evidence="5" id="KW-0804">Transcription</keyword>
<accession>A0A6A6UWW1</accession>
<evidence type="ECO:0000256" key="2">
    <source>
        <dbReference type="ARBA" id="ARBA00008767"/>
    </source>
</evidence>
<feature type="compositionally biased region" description="Basic residues" evidence="8">
    <location>
        <begin position="266"/>
        <end position="278"/>
    </location>
</feature>
<feature type="domain" description="Transcription factor TFIID subunit 8 C-terminal" evidence="10">
    <location>
        <begin position="207"/>
        <end position="255"/>
    </location>
</feature>
<gene>
    <name evidence="11" type="ORF">M011DRAFT_471942</name>
</gene>
<keyword evidence="4" id="KW-0805">Transcription regulation</keyword>
<dbReference type="InterPro" id="IPR037818">
    <property type="entry name" value="TAF8"/>
</dbReference>
<dbReference type="GO" id="GO:0046982">
    <property type="term" value="F:protein heterodimerization activity"/>
    <property type="evidence" value="ECO:0007669"/>
    <property type="project" value="InterPro"/>
</dbReference>
<protein>
    <recommendedName>
        <fullName evidence="3">Transcription initiation factor TFIID subunit 8</fullName>
    </recommendedName>
</protein>
<dbReference type="PANTHER" id="PTHR46469:SF1">
    <property type="entry name" value="TRANSCRIPTION INITIATION FACTOR TFIID SUBUNIT 8"/>
    <property type="match status" value="1"/>
</dbReference>
<feature type="region of interest" description="Disordered" evidence="8">
    <location>
        <begin position="260"/>
        <end position="281"/>
    </location>
</feature>
<proteinExistence type="inferred from homology"/>
<sequence length="350" mass="39867">MPGLVATTSVPSTGTTTTMKRAIDPDTAQAPGDRLLKKRKVVHTLRHTQPIEHIHEHIESDRYSAELCLNETQPRVDLGEFFGDQMLRAIAVECRAAGFESARPEALERFRAMVDSYMRKFTAHIRTSMTSARRTSTVPHDWIHALKKMGIPGSSALELHLDTGNVPPPLLQPTFEPPEPPPAPPPDVEGWLGPDLSGRLDKETRKYIPTHMPPFPPKHAWKATPVYTQRESDPRKIREKATEEGIRAEQSLRKLMAAQKAGLQKNKARKQPKSKRMKRSDELWEEAMKDLIHVEEERAEAEKRNALEMDEEYVSEMKERKDPSEVAPALNEGVRINYEQRFWRKSARGI</sequence>
<comment type="similarity">
    <text evidence="2">Belongs to the TAF8 family.</text>
</comment>
<feature type="compositionally biased region" description="Basic and acidic residues" evidence="8">
    <location>
        <begin position="230"/>
        <end position="244"/>
    </location>
</feature>
<evidence type="ECO:0000256" key="3">
    <source>
        <dbReference type="ARBA" id="ARBA00017307"/>
    </source>
</evidence>
<feature type="compositionally biased region" description="Pro residues" evidence="8">
    <location>
        <begin position="170"/>
        <end position="187"/>
    </location>
</feature>
<dbReference type="Gene3D" id="1.10.20.10">
    <property type="entry name" value="Histone, subunit A"/>
    <property type="match status" value="1"/>
</dbReference>
<dbReference type="InterPro" id="IPR006565">
    <property type="entry name" value="BTP"/>
</dbReference>
<reference evidence="11" key="1">
    <citation type="journal article" date="2020" name="Stud. Mycol.">
        <title>101 Dothideomycetes genomes: a test case for predicting lifestyles and emergence of pathogens.</title>
        <authorList>
            <person name="Haridas S."/>
            <person name="Albert R."/>
            <person name="Binder M."/>
            <person name="Bloem J."/>
            <person name="Labutti K."/>
            <person name="Salamov A."/>
            <person name="Andreopoulos B."/>
            <person name="Baker S."/>
            <person name="Barry K."/>
            <person name="Bills G."/>
            <person name="Bluhm B."/>
            <person name="Cannon C."/>
            <person name="Castanera R."/>
            <person name="Culley D."/>
            <person name="Daum C."/>
            <person name="Ezra D."/>
            <person name="Gonzalez J."/>
            <person name="Henrissat B."/>
            <person name="Kuo A."/>
            <person name="Liang C."/>
            <person name="Lipzen A."/>
            <person name="Lutzoni F."/>
            <person name="Magnuson J."/>
            <person name="Mondo S."/>
            <person name="Nolan M."/>
            <person name="Ohm R."/>
            <person name="Pangilinan J."/>
            <person name="Park H.-J."/>
            <person name="Ramirez L."/>
            <person name="Alfaro M."/>
            <person name="Sun H."/>
            <person name="Tritt A."/>
            <person name="Yoshinaga Y."/>
            <person name="Zwiers L.-H."/>
            <person name="Turgeon B."/>
            <person name="Goodwin S."/>
            <person name="Spatafora J."/>
            <person name="Crous P."/>
            <person name="Grigoriev I."/>
        </authorList>
    </citation>
    <scope>NUCLEOTIDE SEQUENCE</scope>
    <source>
        <strain evidence="11">CBS 119925</strain>
    </source>
</reference>
<dbReference type="CDD" id="cd08049">
    <property type="entry name" value="TAF8"/>
    <property type="match status" value="1"/>
</dbReference>
<feature type="domain" description="Bromodomain associated" evidence="9">
    <location>
        <begin position="84"/>
        <end position="151"/>
    </location>
</feature>